<comment type="caution">
    <text evidence="1">The sequence shown here is derived from an EMBL/GenBank/DDBJ whole genome shotgun (WGS) entry which is preliminary data.</text>
</comment>
<dbReference type="RefSeq" id="WP_153359874.1">
    <property type="nucleotide sequence ID" value="NZ_JAYKOO010000001.1"/>
</dbReference>
<accession>A0A6A8AFB6</accession>
<gene>
    <name evidence="1" type="ORF">GAO09_27575</name>
</gene>
<dbReference type="Proteomes" id="UP000435138">
    <property type="component" value="Unassembled WGS sequence"/>
</dbReference>
<proteinExistence type="predicted"/>
<name>A0A6A8AFB6_9HYPH</name>
<keyword evidence="2" id="KW-1185">Reference proteome</keyword>
<organism evidence="1 2">
    <name type="scientific">Endobacterium cereale</name>
    <dbReference type="NCBI Taxonomy" id="2663029"/>
    <lineage>
        <taxon>Bacteria</taxon>
        <taxon>Pseudomonadati</taxon>
        <taxon>Pseudomonadota</taxon>
        <taxon>Alphaproteobacteria</taxon>
        <taxon>Hyphomicrobiales</taxon>
        <taxon>Rhizobiaceae</taxon>
        <taxon>Endobacterium</taxon>
    </lineage>
</organism>
<sequence length="175" mass="19434">MSTPEIYRYLNDINEAGCEKLDQEEFNRVVDAMETNMVSDTLLETRLLAGQGGLSDDISKAYLKQYSDAGLSLDENAILPLIDIAYYRCRGDTTCIQGDVLSRTANFKLTKLASCLYAMPGKCSPTELPQDYFFLNELTLAGLENRQAAFAKQKQHVCSRFGGNCSEARSSSDIK</sequence>
<dbReference type="AlphaFoldDB" id="A0A6A8AFB6"/>
<dbReference type="EMBL" id="WIXI01000051">
    <property type="protein sequence ID" value="MQY49792.1"/>
    <property type="molecule type" value="Genomic_DNA"/>
</dbReference>
<evidence type="ECO:0000313" key="2">
    <source>
        <dbReference type="Proteomes" id="UP000435138"/>
    </source>
</evidence>
<protein>
    <submittedName>
        <fullName evidence="1">Uncharacterized protein</fullName>
    </submittedName>
</protein>
<reference evidence="1 2" key="1">
    <citation type="submission" date="2019-11" db="EMBL/GenBank/DDBJ databases">
        <title>Genome analysis of Rhizobacterium cereale a novel genus and species isolated from maize roots in North Spain.</title>
        <authorList>
            <person name="Menendez E."/>
            <person name="Flores-Felix J.D."/>
            <person name="Ramirez-Bahena M.-H."/>
            <person name="Igual J.M."/>
            <person name="Garcia-Fraile P."/>
            <person name="Peix A."/>
            <person name="Velazquez E."/>
        </authorList>
    </citation>
    <scope>NUCLEOTIDE SEQUENCE [LARGE SCALE GENOMIC DNA]</scope>
    <source>
        <strain evidence="1 2">RZME27</strain>
    </source>
</reference>
<evidence type="ECO:0000313" key="1">
    <source>
        <dbReference type="EMBL" id="MQY49792.1"/>
    </source>
</evidence>